<sequence length="55" mass="6203">MQKKNLKTLIHDLEVAVAELKSEVYSDAAAYRISSDDTDKHTTYLDINDEDGICD</sequence>
<dbReference type="EMBL" id="HQ634175">
    <property type="protein sequence ID" value="AGH26428.1"/>
    <property type="molecule type" value="Genomic_DNA"/>
</dbReference>
<reference evidence="1 2" key="1">
    <citation type="submission" date="2010-11" db="EMBL/GenBank/DDBJ databases">
        <title>The Genome Sequence of Cyanophage P-RSM1.</title>
        <authorList>
            <consortium name="The Broad Institute Genome Sequencing Platform"/>
            <person name="Henn M.R."/>
            <person name="Sullivan M.S."/>
            <person name="Osburne M.S."/>
            <person name="Levin J."/>
            <person name="Malboeuf C."/>
            <person name="Casali M."/>
            <person name="Russ C."/>
            <person name="Lennon N."/>
            <person name="Chapman S.B."/>
            <person name="Erlich R."/>
            <person name="Young S.K."/>
            <person name="Yandava C."/>
            <person name="Zeng Q."/>
            <person name="Alvarado L."/>
            <person name="Anderson S."/>
            <person name="Berlin A."/>
            <person name="Chen Z."/>
            <person name="Freedman E."/>
            <person name="Gellesch M."/>
            <person name="Goldberg J."/>
            <person name="Green L."/>
            <person name="Griggs A."/>
            <person name="Gujja S."/>
            <person name="Heilman E.R."/>
            <person name="Heiman D."/>
            <person name="Hollinger A."/>
            <person name="Howarth C."/>
            <person name="Larson L."/>
            <person name="Mehta T."/>
            <person name="Pearson M."/>
            <person name="Roberts A."/>
            <person name="Ryan E."/>
            <person name="Saif S."/>
            <person name="Shea T."/>
            <person name="Shenoy N."/>
            <person name="Sisk P."/>
            <person name="Stolte C."/>
            <person name="Sykes S."/>
            <person name="White J."/>
            <person name="Yu Q."/>
            <person name="Coleman M.L."/>
            <person name="Huang K.H."/>
            <person name="Weigele P.R."/>
            <person name="DeFrancesco A.S."/>
            <person name="Kern S.E."/>
            <person name="Thompson L.R."/>
            <person name="Fu R."/>
            <person name="Hombeck B."/>
            <person name="Chisholm S.W."/>
            <person name="Haas B."/>
            <person name="Nusbaum C."/>
            <person name="Birren B."/>
        </authorList>
    </citation>
    <scope>NUCLEOTIDE SEQUENCE [LARGE SCALE GENOMIC DNA]</scope>
    <source>
        <strain evidence="1 2">P-RSM1</strain>
    </source>
</reference>
<evidence type="ECO:0000313" key="2">
    <source>
        <dbReference type="Proteomes" id="UP000201235"/>
    </source>
</evidence>
<dbReference type="RefSeq" id="YP_007877663.1">
    <property type="nucleotide sequence ID" value="NC_021071.1"/>
</dbReference>
<dbReference type="KEGG" id="vg:15312081"/>
<dbReference type="GeneID" id="15312081"/>
<dbReference type="Proteomes" id="UP000201235">
    <property type="component" value="Segment"/>
</dbReference>
<name>M4QE05_9CAUD</name>
<organism evidence="1 2">
    <name type="scientific">Cyanophage P-RSM1</name>
    <dbReference type="NCBI Taxonomy" id="536444"/>
    <lineage>
        <taxon>Viruses</taxon>
        <taxon>Duplodnaviria</taxon>
        <taxon>Heunggongvirae</taxon>
        <taxon>Uroviricota</taxon>
        <taxon>Caudoviricetes</taxon>
        <taxon>Pantevenvirales</taxon>
        <taxon>Kyanoviridae</taxon>
        <taxon>Emcearvirus</taxon>
        <taxon>Emcearvirus gerard</taxon>
    </lineage>
</organism>
<dbReference type="OrthoDB" id="26711at10239"/>
<gene>
    <name evidence="1" type="ORF">CPPG_00111</name>
</gene>
<protein>
    <submittedName>
        <fullName evidence="1">Uncharacterized protein</fullName>
    </submittedName>
</protein>
<proteinExistence type="predicted"/>
<accession>M4QE05</accession>
<evidence type="ECO:0000313" key="1">
    <source>
        <dbReference type="EMBL" id="AGH26428.1"/>
    </source>
</evidence>
<keyword evidence="2" id="KW-1185">Reference proteome</keyword>